<protein>
    <submittedName>
        <fullName evidence="2">Uncharacterized protein</fullName>
    </submittedName>
</protein>
<evidence type="ECO:0000313" key="2">
    <source>
        <dbReference type="EMBL" id="KAK4012150.1"/>
    </source>
</evidence>
<evidence type="ECO:0000256" key="1">
    <source>
        <dbReference type="SAM" id="MobiDB-lite"/>
    </source>
</evidence>
<proteinExistence type="predicted"/>
<keyword evidence="3" id="KW-1185">Reference proteome</keyword>
<accession>A0ABQ9ZGU5</accession>
<dbReference type="EMBL" id="JAOYFB010000003">
    <property type="protein sequence ID" value="KAK4012150.1"/>
    <property type="molecule type" value="Genomic_DNA"/>
</dbReference>
<dbReference type="Proteomes" id="UP001234178">
    <property type="component" value="Unassembled WGS sequence"/>
</dbReference>
<feature type="region of interest" description="Disordered" evidence="1">
    <location>
        <begin position="1"/>
        <end position="22"/>
    </location>
</feature>
<organism evidence="2 3">
    <name type="scientific">Daphnia magna</name>
    <dbReference type="NCBI Taxonomy" id="35525"/>
    <lineage>
        <taxon>Eukaryota</taxon>
        <taxon>Metazoa</taxon>
        <taxon>Ecdysozoa</taxon>
        <taxon>Arthropoda</taxon>
        <taxon>Crustacea</taxon>
        <taxon>Branchiopoda</taxon>
        <taxon>Diplostraca</taxon>
        <taxon>Cladocera</taxon>
        <taxon>Anomopoda</taxon>
        <taxon>Daphniidae</taxon>
        <taxon>Daphnia</taxon>
    </lineage>
</organism>
<gene>
    <name evidence="2" type="ORF">OUZ56_021249</name>
</gene>
<name>A0ABQ9ZGU5_9CRUS</name>
<reference evidence="2 3" key="1">
    <citation type="journal article" date="2023" name="Nucleic Acids Res.">
        <title>The hologenome of Daphnia magna reveals possible DNA methylation and microbiome-mediated evolution of the host genome.</title>
        <authorList>
            <person name="Chaturvedi A."/>
            <person name="Li X."/>
            <person name="Dhandapani V."/>
            <person name="Marshall H."/>
            <person name="Kissane S."/>
            <person name="Cuenca-Cambronero M."/>
            <person name="Asole G."/>
            <person name="Calvet F."/>
            <person name="Ruiz-Romero M."/>
            <person name="Marangio P."/>
            <person name="Guigo R."/>
            <person name="Rago D."/>
            <person name="Mirbahai L."/>
            <person name="Eastwood N."/>
            <person name="Colbourne J.K."/>
            <person name="Zhou J."/>
            <person name="Mallon E."/>
            <person name="Orsini L."/>
        </authorList>
    </citation>
    <scope>NUCLEOTIDE SEQUENCE [LARGE SCALE GENOMIC DNA]</scope>
    <source>
        <strain evidence="2">LRV0_1</strain>
    </source>
</reference>
<comment type="caution">
    <text evidence="2">The sequence shown here is derived from an EMBL/GenBank/DDBJ whole genome shotgun (WGS) entry which is preliminary data.</text>
</comment>
<evidence type="ECO:0000313" key="3">
    <source>
        <dbReference type="Proteomes" id="UP001234178"/>
    </source>
</evidence>
<sequence>MSCYGSEHCSDQQQLSLAEPENKPSKQCLFIFSRVLFSVKENKPTEEPNRPPPCHLNTRPPYSLSLCVMRCAYRWGHMEAFCADVSNSSLVVIPSAVPS</sequence>